<keyword evidence="2" id="KW-1185">Reference proteome</keyword>
<proteinExistence type="predicted"/>
<protein>
    <submittedName>
        <fullName evidence="1">DUF2075 domain-containing protein</fullName>
    </submittedName>
</protein>
<gene>
    <name evidence="1" type="ORF">JYE49_02880</name>
</gene>
<dbReference type="Proteomes" id="UP000682782">
    <property type="component" value="Chromosome"/>
</dbReference>
<evidence type="ECO:0000313" key="1">
    <source>
        <dbReference type="EMBL" id="QUC67664.1"/>
    </source>
</evidence>
<reference evidence="1" key="1">
    <citation type="submission" date="2021-01" db="EMBL/GenBank/DDBJ databases">
        <title>Complete genome sequence of Clostridiales bacterium R-7.</title>
        <authorList>
            <person name="Mahoney-Kurpe S.C."/>
            <person name="Palevich N."/>
            <person name="Koike S."/>
            <person name="Moon C.D."/>
            <person name="Attwood G.T."/>
        </authorList>
    </citation>
    <scope>NUCLEOTIDE SEQUENCE</scope>
    <source>
        <strain evidence="1">R-7</strain>
    </source>
</reference>
<evidence type="ECO:0000313" key="2">
    <source>
        <dbReference type="Proteomes" id="UP000682782"/>
    </source>
</evidence>
<name>A0AC61N269_9FIRM</name>
<sequence>MTDDTFNKSVILDLESFLIKYISADGKYKLQNGNTGLSDFDYYDRHEYEDQFGKIWASLKELGLAESTITDIENSDLYKYSPYKTLTKDQEKVLAKILSFLTFCLSENMEETVVVKGGAGTGKTILAVFLLKLLNDLKNKTYEDKEEEESDIKVNRLQSILAERQLKIGFIVPQQSLRKTLKKVFNHMQGIPESLIMTPTEAAIAAKDEPFDLLVCDEAHRLRRRAALSQYPAYDKVNQELNLSKDATELDWIIRSSKMQVLFYDSAQSVRPSDIPKDDFTHVLNSQDNRQILNLTSQLRCLGGDDYIQYVHEVLNYKGFLNGQKPQETDSFVLKEDGNMWLAPHGEFEDYTLKFYDDVDQMMDEIDKLNKKYDLCCAVAGYAWEWITRGEPRDTTKRDINIGKGYLWNRTYTDWINSDRLPYEIGCIHTVQGYDLNYVGVIFGPEIYYDKKAKRIEVDKNKYKDNLGKAVGNDYEALRSYILNIYATLLTRGIHGALVYVCDPDLREYLRPYFKS</sequence>
<accession>A0AC61N269</accession>
<organism evidence="1 2">
    <name type="scientific">Aristaeella hokkaidonensis</name>
    <dbReference type="NCBI Taxonomy" id="3046382"/>
    <lineage>
        <taxon>Bacteria</taxon>
        <taxon>Bacillati</taxon>
        <taxon>Bacillota</taxon>
        <taxon>Clostridia</taxon>
        <taxon>Eubacteriales</taxon>
        <taxon>Aristaeellaceae</taxon>
        <taxon>Aristaeella</taxon>
    </lineage>
</organism>
<dbReference type="EMBL" id="CP068393">
    <property type="protein sequence ID" value="QUC67664.1"/>
    <property type="molecule type" value="Genomic_DNA"/>
</dbReference>